<proteinExistence type="predicted"/>
<accession>A0ABV3X6X6</accession>
<organism evidence="1 2">
    <name type="scientific">Selenomonas sputigena</name>
    <dbReference type="NCBI Taxonomy" id="69823"/>
    <lineage>
        <taxon>Bacteria</taxon>
        <taxon>Bacillati</taxon>
        <taxon>Bacillota</taxon>
        <taxon>Negativicutes</taxon>
        <taxon>Selenomonadales</taxon>
        <taxon>Selenomonadaceae</taxon>
        <taxon>Selenomonas</taxon>
    </lineage>
</organism>
<keyword evidence="2" id="KW-1185">Reference proteome</keyword>
<sequence>MNALLKPQIFISWIPYGKENLCPQIWVTIIPAPKHRETVRVDTIRQVTETAAARADSQRQVCSTSRIAADTRRTVTSSAIDWTSARFLRRVAKSNIVSAATRRCVGGIYVCVRCDTYRTLSPNYCISRGATGREVVKSETVRGDTKRTPGVGNQAGARTQRRLGRGNLAKAALRRTVVAQVCVRFDTLIRVPHVLEYVKTSRGRRSKRAVSQIVDNFRAHGIRSFAVTLGEMTLSDSFQMETVQPFAIGDAVRGQLLDYRFSFLVEETLQRDLLQTVKGAYSKDATLYSAIRIFVKEAQASGYAQSIAAALGLHLRWACDDFTPSQNFEDSGMTYQDFISALFGWTAKLPQRQVNVFIREDTLHIVQRGREASVLDITDWPHGRPTVERCLVRSLWHSGHASETAGNAYNEEDTEPIPFTGTISWEEMSRTYHNGFLTSETNEKGMTRYTYHGEYLTSKQTHNKDGSTSRTEYTYAETKRDVYLVKEWERTTEPINDGKKHTEYDWTDWNNEHGTERLTYHAPLGYGWYVTIVYVDGSLEGSTLSQGKPGGKASRFTVEQSNLSLGSSYSRDDDDAPFTSLIDTEFPVKGEAYLKELTQAILWLNRKTQETVTLEVFANIQDGVPDVGHIVDFTERIRFEGNEYFLQSNAVELTPRSLKQTIKMTRWY</sequence>
<reference evidence="1 2" key="1">
    <citation type="submission" date="2023-04" db="EMBL/GenBank/DDBJ databases">
        <title>Genome Sequence of Selenomonas sputigena ATCC 33150.</title>
        <authorList>
            <person name="Miller D.P."/>
            <person name="Anvari S."/>
            <person name="Polson S.W."/>
            <person name="Macdonald M."/>
            <person name="Mcdowell J.V."/>
        </authorList>
    </citation>
    <scope>NUCLEOTIDE SEQUENCE [LARGE SCALE GENOMIC DNA]</scope>
    <source>
        <strain evidence="1 2">ATCC 33150</strain>
    </source>
</reference>
<comment type="caution">
    <text evidence="1">The sequence shown here is derived from an EMBL/GenBank/DDBJ whole genome shotgun (WGS) entry which is preliminary data.</text>
</comment>
<evidence type="ECO:0000313" key="1">
    <source>
        <dbReference type="EMBL" id="MEX5285342.1"/>
    </source>
</evidence>
<gene>
    <name evidence="1" type="ORF">QCO44_06785</name>
</gene>
<evidence type="ECO:0000313" key="2">
    <source>
        <dbReference type="Proteomes" id="UP001559623"/>
    </source>
</evidence>
<name>A0ABV3X6X6_9FIRM</name>
<dbReference type="Proteomes" id="UP001559623">
    <property type="component" value="Unassembled WGS sequence"/>
</dbReference>
<protein>
    <submittedName>
        <fullName evidence="1">Uncharacterized protein</fullName>
    </submittedName>
</protein>
<dbReference type="RefSeq" id="WP_368847068.1">
    <property type="nucleotide sequence ID" value="NZ_CP194411.1"/>
</dbReference>
<dbReference type="EMBL" id="JARVLH010000003">
    <property type="protein sequence ID" value="MEX5285342.1"/>
    <property type="molecule type" value="Genomic_DNA"/>
</dbReference>